<dbReference type="GO" id="GO:0016887">
    <property type="term" value="F:ATP hydrolysis activity"/>
    <property type="evidence" value="ECO:0007669"/>
    <property type="project" value="InterPro"/>
</dbReference>
<dbReference type="SUPFAM" id="SSF53300">
    <property type="entry name" value="vWA-like"/>
    <property type="match status" value="1"/>
</dbReference>
<keyword evidence="4" id="KW-1185">Reference proteome</keyword>
<dbReference type="PANTHER" id="PTHR21610">
    <property type="entry name" value="VON WILLEBRAND FACTOR A DOMAIN-CONTAINING PROTEIN 8"/>
    <property type="match status" value="1"/>
</dbReference>
<dbReference type="InterPro" id="IPR039891">
    <property type="entry name" value="VWA8"/>
</dbReference>
<dbReference type="STRING" id="44941.A0A397TUT6"/>
<proteinExistence type="predicted"/>
<evidence type="ECO:0000313" key="4">
    <source>
        <dbReference type="Proteomes" id="UP000266673"/>
    </source>
</evidence>
<dbReference type="Pfam" id="PF07728">
    <property type="entry name" value="AAA_5"/>
    <property type="match status" value="3"/>
</dbReference>
<dbReference type="PANTHER" id="PTHR21610:SF9">
    <property type="entry name" value="VON WILLEBRAND FACTOR A DOMAIN-CONTAINING PROTEIN 8"/>
    <property type="match status" value="1"/>
</dbReference>
<feature type="compositionally biased region" description="Gly residues" evidence="1">
    <location>
        <begin position="1428"/>
        <end position="1440"/>
    </location>
</feature>
<dbReference type="Gene3D" id="3.40.50.300">
    <property type="entry name" value="P-loop containing nucleotide triphosphate hydrolases"/>
    <property type="match status" value="3"/>
</dbReference>
<dbReference type="SUPFAM" id="SSF52540">
    <property type="entry name" value="P-loop containing nucleoside triphosphate hydrolases"/>
    <property type="match status" value="3"/>
</dbReference>
<dbReference type="InterPro" id="IPR027417">
    <property type="entry name" value="P-loop_NTPase"/>
</dbReference>
<dbReference type="Gene3D" id="3.40.50.410">
    <property type="entry name" value="von Willebrand factor, type A domain"/>
    <property type="match status" value="1"/>
</dbReference>
<dbReference type="Proteomes" id="UP000266673">
    <property type="component" value="Unassembled WGS sequence"/>
</dbReference>
<dbReference type="InterPro" id="IPR011704">
    <property type="entry name" value="ATPase_dyneun-rel_AAA"/>
</dbReference>
<dbReference type="SMART" id="SM00327">
    <property type="entry name" value="VWA"/>
    <property type="match status" value="1"/>
</dbReference>
<feature type="non-terminal residue" evidence="3">
    <location>
        <position position="1"/>
    </location>
</feature>
<organism evidence="3 4">
    <name type="scientific">Gigaspora rosea</name>
    <dbReference type="NCBI Taxonomy" id="44941"/>
    <lineage>
        <taxon>Eukaryota</taxon>
        <taxon>Fungi</taxon>
        <taxon>Fungi incertae sedis</taxon>
        <taxon>Mucoromycota</taxon>
        <taxon>Glomeromycotina</taxon>
        <taxon>Glomeromycetes</taxon>
        <taxon>Diversisporales</taxon>
        <taxon>Gigasporaceae</taxon>
        <taxon>Gigaspora</taxon>
    </lineage>
</organism>
<evidence type="ECO:0000259" key="2">
    <source>
        <dbReference type="PROSITE" id="PS50234"/>
    </source>
</evidence>
<accession>A0A397TUT6</accession>
<dbReference type="EMBL" id="QKWP01002936">
    <property type="protein sequence ID" value="RIB01790.1"/>
    <property type="molecule type" value="Genomic_DNA"/>
</dbReference>
<dbReference type="GO" id="GO:0005737">
    <property type="term" value="C:cytoplasm"/>
    <property type="evidence" value="ECO:0007669"/>
    <property type="project" value="TreeGrafter"/>
</dbReference>
<protein>
    <submittedName>
        <fullName evidence="3">AAA domain-containing protein</fullName>
    </submittedName>
</protein>
<dbReference type="InterPro" id="IPR036465">
    <property type="entry name" value="vWFA_dom_sf"/>
</dbReference>
<dbReference type="InterPro" id="IPR002035">
    <property type="entry name" value="VWF_A"/>
</dbReference>
<dbReference type="OrthoDB" id="5186at2759"/>
<dbReference type="PROSITE" id="PS50234">
    <property type="entry name" value="VWFA"/>
    <property type="match status" value="1"/>
</dbReference>
<comment type="caution">
    <text evidence="3">The sequence shown here is derived from an EMBL/GenBank/DDBJ whole genome shotgun (WGS) entry which is preliminary data.</text>
</comment>
<evidence type="ECO:0000313" key="3">
    <source>
        <dbReference type="EMBL" id="RIB01790.1"/>
    </source>
</evidence>
<name>A0A397TUT6_9GLOM</name>
<feature type="region of interest" description="Disordered" evidence="1">
    <location>
        <begin position="1409"/>
        <end position="1466"/>
    </location>
</feature>
<dbReference type="GO" id="GO:0005524">
    <property type="term" value="F:ATP binding"/>
    <property type="evidence" value="ECO:0007669"/>
    <property type="project" value="InterPro"/>
</dbReference>
<reference evidence="3 4" key="1">
    <citation type="submission" date="2018-06" db="EMBL/GenBank/DDBJ databases">
        <title>Comparative genomics reveals the genomic features of Rhizophagus irregularis, R. cerebriforme, R. diaphanum and Gigaspora rosea, and their symbiotic lifestyle signature.</title>
        <authorList>
            <person name="Morin E."/>
            <person name="San Clemente H."/>
            <person name="Chen E.C.H."/>
            <person name="De La Providencia I."/>
            <person name="Hainaut M."/>
            <person name="Kuo A."/>
            <person name="Kohler A."/>
            <person name="Murat C."/>
            <person name="Tang N."/>
            <person name="Roy S."/>
            <person name="Loubradou J."/>
            <person name="Henrissat B."/>
            <person name="Grigoriev I.V."/>
            <person name="Corradi N."/>
            <person name="Roux C."/>
            <person name="Martin F.M."/>
        </authorList>
    </citation>
    <scope>NUCLEOTIDE SEQUENCE [LARGE SCALE GENOMIC DNA]</scope>
    <source>
        <strain evidence="3 4">DAOM 194757</strain>
    </source>
</reference>
<sequence length="1781" mass="201489">TIRIGDVTLKISDPKNPELIPYYVKPLFEDSQVQKLGQDIFLIGPPGPLRRSIACVRAAIHGRILILDGIEKAERNVLPILNNLLENREMVLEDGRFLVHPKRYASLAESNSKVNMDGWKLVKVSERFIVIALGLPVPPYIGHSLDPPLRSRFQCRDVKQPEFDSQIKHLHRIAPNANSEIVERLVSVANVLGNLRYENNGGITIPEFPISVDTSVLVLQKFPDIRPRFLIDLLYPWPLFNSNAEQKSVIEATYHRFGMRGFDFEKISTNDIQQGETIFQCMPGYNITNIRMSSDIKTTIGSELPIYKFELDFQQIDHNKIHHANIFGGSDELLVDFFVETKYHQNIFNSMLIAHSVGDFCLIGEKGVGKTALMRHFATKLGYNIEYIPLYMDMSSRDLLQRRSTTFAGDTIWENSPLVQASIYGHLAVLDGIDTLSGGTLMVLERLIKEREISLPDGKQLIHPARYEKLIQKHGLTHESLGKKGIYATHPAFRIVALGRPGSWLTPEMVAMFQFIVILPLNYLEETQVLETLSPGIDAKKLSLLLRFVNLLRQDTGETMKALSDALSTRQLIRICRRLTLFPNESLYLAIQKATLSRFMPSLVRTALEELMINNEILPPSEPINIEKLKIEILPSRDDPQILRIGEVEQPITKDSNPLLVPDVVFHENPKQTEILMQMLQDYQLGEHLLLIGNQGVGKNKLADYFLQSLKLPREYIQLHRDTTVQSLTAIPSIINGVLQFEDSPLDCNYEYLGHVLVVDEADKAPTYVTAILRNLLEDGQMVLGDGRRIVSSLTSKTSKEDCIVIHKNFRMIVLANRPGFPFLGNDFYREIGDVFSCHTVDNSDPGSEMFLLRNYAPSVSNDLLLKLTAAFSDLRKLVDEGLISYPYSTRELVNIVKHMQQYPNEGVTYILQNILDFDQYDKVSKELLIAVFQKHGFPVGLESDYTIRLGKSVPLIGPVITEVWTKSNLERKICEVRKFTMKFRGSWEIHMSEAKELDRTEGRIHTFTEQIYTFRISTHGEALDIVGLDDGSLFVVTTNPITLHAICQNHQKVRNIDLHEYFPLLKTSSRLKMSIVQKRDGSWLLILHSSSDNSILSIDILKNFITAFTLSTSSPEETIMLKDFEVIGILVFYQKGRSSITMLDFNTNASYIIETSKKIAQLYLVKPDVWLFRDFFDQQFLIYTQIPNVVERFDVKGLLKSTPAEITYLSQEGVAQANVLSARFLQTNNVSIAASIISNLPEALISNISDVEVLSYMRDANDDGNYENFYKNLKNVSIYLTKSGQLATVIPSKDGRSTGYLELFNPIQKILWRIILPLSIPGVDKTNSLLSATGHQYMQGDRMAASLLELPNGDLLTMDNSGIARIWQVDAGELVKAANAWKKLVGNIDQRTLSIIYNDPEVCINRGNITNSTSENGDVKNSIDGVSGSGSGPGDGDGPGPGPDDGNDDGEGIGRGSGDLMNSKGRQQTFVDVKNLELRAEPKQPLELTDAQRELHKMAMQKRLEQINMTQEDFELYRSYKADVQREIRELHVILESIEAKDKERIWLKNQSSGDVDDTKLIEGLTGDINIYKRRGESDPESGFYQARPKKIYFVFDLSASMYRFNSHDRRLDRSMEVALMIMESFKSFEHKFQYQIFGHSGDSPNIEFVKKGEYPRTEKETFKILSRMHAHSQFCLSGDNTMSAVAHAIKDITKEAADDYFVIVLSDANIQQYKINPENIAKALKEDERVNSFIIFIGSLQDQAEKLKKSLGSHAHICLNNKDLPQIMKSIFLASMLKV</sequence>
<gene>
    <name evidence="3" type="ORF">C2G38_1992348</name>
</gene>
<feature type="domain" description="VWFA" evidence="2">
    <location>
        <begin position="1592"/>
        <end position="1778"/>
    </location>
</feature>
<evidence type="ECO:0000256" key="1">
    <source>
        <dbReference type="SAM" id="MobiDB-lite"/>
    </source>
</evidence>